<protein>
    <submittedName>
        <fullName evidence="1">Uncharacterized protein</fullName>
    </submittedName>
</protein>
<reference evidence="2" key="1">
    <citation type="journal article" date="2023" name="G3 (Bethesda)">
        <title>Genome assembly and association tests identify interacting loci associated with vigor, precocity, and sex in interspecific pistachio rootstocks.</title>
        <authorList>
            <person name="Palmer W."/>
            <person name="Jacygrad E."/>
            <person name="Sagayaradj S."/>
            <person name="Cavanaugh K."/>
            <person name="Han R."/>
            <person name="Bertier L."/>
            <person name="Beede B."/>
            <person name="Kafkas S."/>
            <person name="Golino D."/>
            <person name="Preece J."/>
            <person name="Michelmore R."/>
        </authorList>
    </citation>
    <scope>NUCLEOTIDE SEQUENCE [LARGE SCALE GENOMIC DNA]</scope>
</reference>
<dbReference type="Proteomes" id="UP001164250">
    <property type="component" value="Chromosome 11"/>
</dbReference>
<evidence type="ECO:0000313" key="1">
    <source>
        <dbReference type="EMBL" id="KAJ0083843.1"/>
    </source>
</evidence>
<accession>A0ACC1ABV8</accession>
<proteinExistence type="predicted"/>
<sequence length="296" mass="34400">MFHVGELKVSNCNDSFRKIMEEIREVTNDESEFERFLTERIVTAFIDGFVESKKAAKDNKVQLEFPKNKNDSAAGCIPRKKRSNRKRAEKVSESLIQFIQSLTQEEPVASDVSSSITIRLENEEQEEENRLKKKRKVSCEKIVKRQEQEFELEAEPEMPEKFKRIIKEMNGIKTTFVMQKKLTQTDVAKVNNRLSIPRKQMRNCDFVDEEEMKILDDKKGIMVDLVTPSPSPSADIVELELKKWKMSSTYTYNLIGAWFKKVVDKEANQLQPGGLVRLWSFRQDSKLCFVLDNQGC</sequence>
<keyword evidence="2" id="KW-1185">Reference proteome</keyword>
<evidence type="ECO:0000313" key="2">
    <source>
        <dbReference type="Proteomes" id="UP001164250"/>
    </source>
</evidence>
<comment type="caution">
    <text evidence="1">The sequence shown here is derived from an EMBL/GenBank/DDBJ whole genome shotgun (WGS) entry which is preliminary data.</text>
</comment>
<dbReference type="EMBL" id="CM047907">
    <property type="protein sequence ID" value="KAJ0083843.1"/>
    <property type="molecule type" value="Genomic_DNA"/>
</dbReference>
<name>A0ACC1ABV8_9ROSI</name>
<gene>
    <name evidence="1" type="ORF">Patl1_30357</name>
</gene>
<organism evidence="1 2">
    <name type="scientific">Pistacia atlantica</name>
    <dbReference type="NCBI Taxonomy" id="434234"/>
    <lineage>
        <taxon>Eukaryota</taxon>
        <taxon>Viridiplantae</taxon>
        <taxon>Streptophyta</taxon>
        <taxon>Embryophyta</taxon>
        <taxon>Tracheophyta</taxon>
        <taxon>Spermatophyta</taxon>
        <taxon>Magnoliopsida</taxon>
        <taxon>eudicotyledons</taxon>
        <taxon>Gunneridae</taxon>
        <taxon>Pentapetalae</taxon>
        <taxon>rosids</taxon>
        <taxon>malvids</taxon>
        <taxon>Sapindales</taxon>
        <taxon>Anacardiaceae</taxon>
        <taxon>Pistacia</taxon>
    </lineage>
</organism>